<name>A0A834P7B3_VESPE</name>
<evidence type="ECO:0000313" key="4">
    <source>
        <dbReference type="EMBL" id="KAF7431439.1"/>
    </source>
</evidence>
<dbReference type="Pfam" id="PF00833">
    <property type="entry name" value="Ribosomal_S17e"/>
    <property type="match status" value="1"/>
</dbReference>
<comment type="caution">
    <text evidence="4">The sequence shown here is derived from an EMBL/GenBank/DDBJ whole genome shotgun (WGS) entry which is preliminary data.</text>
</comment>
<dbReference type="AlphaFoldDB" id="A0A834P7B3"/>
<evidence type="ECO:0000256" key="3">
    <source>
        <dbReference type="ARBA" id="ARBA00023274"/>
    </source>
</evidence>
<dbReference type="EMBL" id="JACSDY010000003">
    <property type="protein sequence ID" value="KAF7431439.1"/>
    <property type="molecule type" value="Genomic_DNA"/>
</dbReference>
<proteinExistence type="inferred from homology"/>
<dbReference type="GO" id="GO:0006412">
    <property type="term" value="P:translation"/>
    <property type="evidence" value="ECO:0007669"/>
    <property type="project" value="InterPro"/>
</dbReference>
<evidence type="ECO:0000256" key="1">
    <source>
        <dbReference type="ARBA" id="ARBA00010444"/>
    </source>
</evidence>
<dbReference type="Gene3D" id="1.10.60.20">
    <property type="entry name" value="Ribosomal protein S17e-like"/>
    <property type="match status" value="1"/>
</dbReference>
<protein>
    <submittedName>
        <fullName evidence="4">Uncharacterized protein</fullName>
    </submittedName>
</protein>
<accession>A0A834P7B3</accession>
<dbReference type="GO" id="GO:0005840">
    <property type="term" value="C:ribosome"/>
    <property type="evidence" value="ECO:0007669"/>
    <property type="project" value="UniProtKB-KW"/>
</dbReference>
<dbReference type="Proteomes" id="UP000600918">
    <property type="component" value="Unassembled WGS sequence"/>
</dbReference>
<keyword evidence="2" id="KW-0689">Ribosomal protein</keyword>
<dbReference type="GO" id="GO:0003735">
    <property type="term" value="F:structural constituent of ribosome"/>
    <property type="evidence" value="ECO:0007669"/>
    <property type="project" value="InterPro"/>
</dbReference>
<dbReference type="InterPro" id="IPR001210">
    <property type="entry name" value="Ribosomal_eS17"/>
</dbReference>
<reference evidence="4" key="1">
    <citation type="journal article" date="2020" name="G3 (Bethesda)">
        <title>High-Quality Assemblies for Three Invasive Social Wasps from the &lt;i&gt;Vespula&lt;/i&gt; Genus.</title>
        <authorList>
            <person name="Harrop T.W.R."/>
            <person name="Guhlin J."/>
            <person name="McLaughlin G.M."/>
            <person name="Permina E."/>
            <person name="Stockwell P."/>
            <person name="Gilligan J."/>
            <person name="Le Lec M.F."/>
            <person name="Gruber M.A.M."/>
            <person name="Quinn O."/>
            <person name="Lovegrove M."/>
            <person name="Duncan E.J."/>
            <person name="Remnant E.J."/>
            <person name="Van Eeckhoven J."/>
            <person name="Graham B."/>
            <person name="Knapp R.A."/>
            <person name="Langford K.W."/>
            <person name="Kronenberg Z."/>
            <person name="Press M.O."/>
            <person name="Eacker S.M."/>
            <person name="Wilson-Rankin E.E."/>
            <person name="Purcell J."/>
            <person name="Lester P.J."/>
            <person name="Dearden P.K."/>
        </authorList>
    </citation>
    <scope>NUCLEOTIDE SEQUENCE</scope>
    <source>
        <strain evidence="4">Volc-1</strain>
    </source>
</reference>
<dbReference type="InterPro" id="IPR036401">
    <property type="entry name" value="Ribosomal_eS17_sf"/>
</dbReference>
<keyword evidence="3" id="KW-0687">Ribonucleoprotein</keyword>
<keyword evidence="5" id="KW-1185">Reference proteome</keyword>
<comment type="similarity">
    <text evidence="1">Belongs to the eukaryotic ribosomal protein eS17 family.</text>
</comment>
<organism evidence="4 5">
    <name type="scientific">Vespula pensylvanica</name>
    <name type="common">Western yellow jacket</name>
    <name type="synonym">Wasp</name>
    <dbReference type="NCBI Taxonomy" id="30213"/>
    <lineage>
        <taxon>Eukaryota</taxon>
        <taxon>Metazoa</taxon>
        <taxon>Ecdysozoa</taxon>
        <taxon>Arthropoda</taxon>
        <taxon>Hexapoda</taxon>
        <taxon>Insecta</taxon>
        <taxon>Pterygota</taxon>
        <taxon>Neoptera</taxon>
        <taxon>Endopterygota</taxon>
        <taxon>Hymenoptera</taxon>
        <taxon>Apocrita</taxon>
        <taxon>Aculeata</taxon>
        <taxon>Vespoidea</taxon>
        <taxon>Vespidae</taxon>
        <taxon>Vespinae</taxon>
        <taxon>Vespula</taxon>
    </lineage>
</organism>
<evidence type="ECO:0000256" key="2">
    <source>
        <dbReference type="ARBA" id="ARBA00022980"/>
    </source>
</evidence>
<evidence type="ECO:0000313" key="5">
    <source>
        <dbReference type="Proteomes" id="UP000600918"/>
    </source>
</evidence>
<dbReference type="GO" id="GO:1990904">
    <property type="term" value="C:ribonucleoprotein complex"/>
    <property type="evidence" value="ECO:0007669"/>
    <property type="project" value="UniProtKB-KW"/>
</dbReference>
<dbReference type="SUPFAM" id="SSF116820">
    <property type="entry name" value="Rps17e-like"/>
    <property type="match status" value="1"/>
</dbReference>
<gene>
    <name evidence="4" type="ORF">H0235_004363</name>
</gene>
<sequence length="126" mass="15250">MKELVNSSLLDDLKYFVRKVVNNLKEESVIEYNEYNRKNREYYEKVIKDCMFIKFILIWVNIRNGIVKRADKQRVEKYFLNLDMTFEDNLLVVQDIAVIQSKRVKNQSARYIINLYECILKRTAKN</sequence>